<feature type="non-terminal residue" evidence="9">
    <location>
        <position position="1"/>
    </location>
</feature>
<evidence type="ECO:0000256" key="6">
    <source>
        <dbReference type="ARBA" id="ARBA00022989"/>
    </source>
</evidence>
<keyword evidence="5" id="KW-0812">Transmembrane</keyword>
<protein>
    <recommendedName>
        <fullName evidence="8">Glycosyltransferase family 92 protein</fullName>
        <ecNumber evidence="8">2.4.1.-</ecNumber>
    </recommendedName>
</protein>
<evidence type="ECO:0000256" key="1">
    <source>
        <dbReference type="ARBA" id="ARBA00004167"/>
    </source>
</evidence>
<comment type="similarity">
    <text evidence="2 8">Belongs to the glycosyltransferase 92 family.</text>
</comment>
<keyword evidence="6" id="KW-1133">Transmembrane helix</keyword>
<dbReference type="PANTHER" id="PTHR21461:SF69">
    <property type="entry name" value="GLYCOSYLTRANSFERASE FAMILY 92 PROTEIN"/>
    <property type="match status" value="1"/>
</dbReference>
<evidence type="ECO:0000313" key="10">
    <source>
        <dbReference type="Proteomes" id="UP001186944"/>
    </source>
</evidence>
<sequence length="301" mass="35209">VALVSEKCLLPIMYIPIRHAQIVKREFTVCVSPLQLGFDKAHELVEMIELNRILGANFFFFYNYSAAPNIDKVLGHYSNRGLVKVIQWRLPFPVTIVNMTTEEIHYYGQLAVINDCVYRNKGASSFVVNQDIDEFIIPRKQNNWNRMINTLPTKRQCYMIRSAFFRKDWPDVNQSNKSDLSSEERLLAKRYRSITILKQVREDVVFPAYVRSKWMARPECIEVAGVHNIHNQKDVVTCKTYVVLLDDGLLHHYRSFEEREEINSTTDNRISVMKDKLLKNLERAWSDLGNFPAVPYKRDEA</sequence>
<dbReference type="AlphaFoldDB" id="A0AA89BLA7"/>
<evidence type="ECO:0000313" key="9">
    <source>
        <dbReference type="EMBL" id="KAK3086758.1"/>
    </source>
</evidence>
<dbReference type="GO" id="GO:0005737">
    <property type="term" value="C:cytoplasm"/>
    <property type="evidence" value="ECO:0007669"/>
    <property type="project" value="TreeGrafter"/>
</dbReference>
<dbReference type="InterPro" id="IPR008166">
    <property type="entry name" value="Glyco_transf_92"/>
</dbReference>
<dbReference type="Pfam" id="PF01697">
    <property type="entry name" value="Glyco_transf_92"/>
    <property type="match status" value="1"/>
</dbReference>
<gene>
    <name evidence="9" type="ORF">FSP39_022893</name>
</gene>
<dbReference type="PANTHER" id="PTHR21461">
    <property type="entry name" value="GLYCOSYLTRANSFERASE FAMILY 92 PROTEIN"/>
    <property type="match status" value="1"/>
</dbReference>
<evidence type="ECO:0000256" key="2">
    <source>
        <dbReference type="ARBA" id="ARBA00007647"/>
    </source>
</evidence>
<evidence type="ECO:0000256" key="4">
    <source>
        <dbReference type="ARBA" id="ARBA00022679"/>
    </source>
</evidence>
<organism evidence="9 10">
    <name type="scientific">Pinctada imbricata</name>
    <name type="common">Atlantic pearl-oyster</name>
    <name type="synonym">Pinctada martensii</name>
    <dbReference type="NCBI Taxonomy" id="66713"/>
    <lineage>
        <taxon>Eukaryota</taxon>
        <taxon>Metazoa</taxon>
        <taxon>Spiralia</taxon>
        <taxon>Lophotrochozoa</taxon>
        <taxon>Mollusca</taxon>
        <taxon>Bivalvia</taxon>
        <taxon>Autobranchia</taxon>
        <taxon>Pteriomorphia</taxon>
        <taxon>Pterioida</taxon>
        <taxon>Pterioidea</taxon>
        <taxon>Pteriidae</taxon>
        <taxon>Pinctada</taxon>
    </lineage>
</organism>
<keyword evidence="7" id="KW-0472">Membrane</keyword>
<comment type="subcellular location">
    <subcellularLocation>
        <location evidence="1">Membrane</location>
        <topology evidence="1">Single-pass membrane protein</topology>
    </subcellularLocation>
</comment>
<dbReference type="EMBL" id="VSWD01000012">
    <property type="protein sequence ID" value="KAK3086758.1"/>
    <property type="molecule type" value="Genomic_DNA"/>
</dbReference>
<dbReference type="GO" id="GO:0016757">
    <property type="term" value="F:glycosyltransferase activity"/>
    <property type="evidence" value="ECO:0007669"/>
    <property type="project" value="UniProtKB-UniRule"/>
</dbReference>
<reference evidence="9" key="1">
    <citation type="submission" date="2019-08" db="EMBL/GenBank/DDBJ databases">
        <title>The improved chromosome-level genome for the pearl oyster Pinctada fucata martensii using PacBio sequencing and Hi-C.</title>
        <authorList>
            <person name="Zheng Z."/>
        </authorList>
    </citation>
    <scope>NUCLEOTIDE SEQUENCE</scope>
    <source>
        <strain evidence="9">ZZ-2019</strain>
        <tissue evidence="9">Adductor muscle</tissue>
    </source>
</reference>
<name>A0AA89BLA7_PINIB</name>
<keyword evidence="4 8" id="KW-0808">Transferase</keyword>
<evidence type="ECO:0000256" key="8">
    <source>
        <dbReference type="RuleBase" id="RU366017"/>
    </source>
</evidence>
<dbReference type="Proteomes" id="UP001186944">
    <property type="component" value="Unassembled WGS sequence"/>
</dbReference>
<accession>A0AA89BLA7</accession>
<dbReference type="GO" id="GO:0016020">
    <property type="term" value="C:membrane"/>
    <property type="evidence" value="ECO:0007669"/>
    <property type="project" value="UniProtKB-SubCell"/>
</dbReference>
<evidence type="ECO:0000256" key="5">
    <source>
        <dbReference type="ARBA" id="ARBA00022692"/>
    </source>
</evidence>
<keyword evidence="10" id="KW-1185">Reference proteome</keyword>
<dbReference type="EC" id="2.4.1.-" evidence="8"/>
<comment type="caution">
    <text evidence="9">The sequence shown here is derived from an EMBL/GenBank/DDBJ whole genome shotgun (WGS) entry which is preliminary data.</text>
</comment>
<keyword evidence="3 8" id="KW-0328">Glycosyltransferase</keyword>
<evidence type="ECO:0000256" key="7">
    <source>
        <dbReference type="ARBA" id="ARBA00023136"/>
    </source>
</evidence>
<evidence type="ECO:0000256" key="3">
    <source>
        <dbReference type="ARBA" id="ARBA00022676"/>
    </source>
</evidence>
<proteinExistence type="inferred from homology"/>